<evidence type="ECO:0000256" key="3">
    <source>
        <dbReference type="ARBA" id="ARBA00029447"/>
    </source>
</evidence>
<dbReference type="CDD" id="cd11386">
    <property type="entry name" value="MCP_signal"/>
    <property type="match status" value="1"/>
</dbReference>
<evidence type="ECO:0000256" key="4">
    <source>
        <dbReference type="PROSITE-ProRule" id="PRU00284"/>
    </source>
</evidence>
<dbReference type="PANTHER" id="PTHR43531">
    <property type="entry name" value="PROTEIN ICFG"/>
    <property type="match status" value="1"/>
</dbReference>
<dbReference type="PROSITE" id="PS50111">
    <property type="entry name" value="CHEMOTAXIS_TRANSDUC_2"/>
    <property type="match status" value="1"/>
</dbReference>
<dbReference type="SMART" id="SM00283">
    <property type="entry name" value="MA"/>
    <property type="match status" value="1"/>
</dbReference>
<dbReference type="RefSeq" id="WP_310836264.1">
    <property type="nucleotide sequence ID" value="NZ_JAVLSM010000003.1"/>
</dbReference>
<keyword evidence="4" id="KW-0807">Transducer</keyword>
<dbReference type="InterPro" id="IPR051310">
    <property type="entry name" value="MCP_chemotaxis"/>
</dbReference>
<dbReference type="CDD" id="cd19411">
    <property type="entry name" value="MCP2201-like_sensor"/>
    <property type="match status" value="1"/>
</dbReference>
<dbReference type="GO" id="GO:0005886">
    <property type="term" value="C:plasma membrane"/>
    <property type="evidence" value="ECO:0007669"/>
    <property type="project" value="TreeGrafter"/>
</dbReference>
<reference evidence="7" key="1">
    <citation type="submission" date="2023-02" db="EMBL/GenBank/DDBJ databases">
        <title>Description of Herbaspirillum huttiense subsp. nephrolepsisexaltata and Herbaspirillum huttiense subsp. lycopersicon.</title>
        <authorList>
            <person name="Poudel M."/>
            <person name="Sharma A."/>
            <person name="Goss E."/>
            <person name="Tapia J.H."/>
            <person name="Harmon C.M."/>
            <person name="Jones J.B."/>
        </authorList>
    </citation>
    <scope>NUCLEOTIDE SEQUENCE</scope>
    <source>
        <strain evidence="7">NC40101</strain>
    </source>
</reference>
<evidence type="ECO:0000259" key="6">
    <source>
        <dbReference type="PROSITE" id="PS50111"/>
    </source>
</evidence>
<evidence type="ECO:0000256" key="1">
    <source>
        <dbReference type="ARBA" id="ARBA00004370"/>
    </source>
</evidence>
<sequence length="542" mass="57951">MNKLKVSTRLALGFAGVIVLLLVISLVGMWGLSTVKSNLSNIVANNQQGALADVMNNSVRIRALAIRNIALFQDPALVSAEIERIKVQEKSYQEARDKLRKLFDAPDTTRKEREFFDQIAQNAADTEPLLKQAVTLAQENKTTDLINLLVQKIRPVQAKWLDNLDALGRLEDDLNDQAAADAETTYQRIVTTIWTLVAGSVLLALGAAFLIVRSVLRQLGGEPADAQALAAQIAQGNLAVSIPLAKGDQHSLMASLDNMRAQLTSIVDGIKRSAESISTAAGQIAVGNLDLSRRTEEQAASLEETASSMEEITSTVEQNTQNAGQGNQLARAASLHAQKGGEVVERVVDTMKDISQSAYKITEIISTVEGIAFQTNILALNAAVEAARAGEQGRGFAVVASEVRSLAQRSASAAKEIRGLIESSVEHVEAGQKLVDEAGQTMDQVVQSIQQVNDLMSEITAASSEQSSGISQINIAISQMDEVTQQNAALVEESASAAQSMAQQADSLRDAVSVFRLEQVQPAVAPTRETAIHPRMGLLSAA</sequence>
<dbReference type="PRINTS" id="PR00260">
    <property type="entry name" value="CHEMTRNSDUCR"/>
</dbReference>
<dbReference type="PANTHER" id="PTHR43531:SF14">
    <property type="entry name" value="METHYL-ACCEPTING CHEMOTAXIS PROTEIN I-RELATED"/>
    <property type="match status" value="1"/>
</dbReference>
<feature type="domain" description="Methyl-accepting transducer" evidence="6">
    <location>
        <begin position="273"/>
        <end position="502"/>
    </location>
</feature>
<gene>
    <name evidence="7" type="ORF">RJN63_13125</name>
</gene>
<keyword evidence="2" id="KW-0488">Methylation</keyword>
<feature type="transmembrane region" description="Helical" evidence="5">
    <location>
        <begin position="12"/>
        <end position="32"/>
    </location>
</feature>
<organism evidence="7">
    <name type="scientific">Herbaspirillum huttiense subsp. nephrolepidis</name>
    <dbReference type="NCBI Taxonomy" id="3075126"/>
    <lineage>
        <taxon>Bacteria</taxon>
        <taxon>Pseudomonadati</taxon>
        <taxon>Pseudomonadota</taxon>
        <taxon>Betaproteobacteria</taxon>
        <taxon>Burkholderiales</taxon>
        <taxon>Oxalobacteraceae</taxon>
        <taxon>Herbaspirillum</taxon>
    </lineage>
</organism>
<name>A0AAE4GAU1_9BURK</name>
<accession>A0AAE4GAU1</accession>
<keyword evidence="5" id="KW-0472">Membrane</keyword>
<dbReference type="GO" id="GO:0006935">
    <property type="term" value="P:chemotaxis"/>
    <property type="evidence" value="ECO:0007669"/>
    <property type="project" value="InterPro"/>
</dbReference>
<dbReference type="SUPFAM" id="SSF58104">
    <property type="entry name" value="Methyl-accepting chemotaxis protein (MCP) signaling domain"/>
    <property type="match status" value="1"/>
</dbReference>
<comment type="caution">
    <text evidence="7">The sequence shown here is derived from an EMBL/GenBank/DDBJ whole genome shotgun (WGS) entry which is preliminary data.</text>
</comment>
<keyword evidence="5" id="KW-1133">Transmembrane helix</keyword>
<proteinExistence type="inferred from homology"/>
<dbReference type="EMBL" id="JAVRAA010000006">
    <property type="protein sequence ID" value="MDT0337780.1"/>
    <property type="molecule type" value="Genomic_DNA"/>
</dbReference>
<dbReference type="InterPro" id="IPR024478">
    <property type="entry name" value="HlyB_4HB_MCP"/>
</dbReference>
<evidence type="ECO:0000256" key="2">
    <source>
        <dbReference type="ARBA" id="ARBA00022481"/>
    </source>
</evidence>
<dbReference type="Pfam" id="PF12729">
    <property type="entry name" value="4HB_MCP_1"/>
    <property type="match status" value="1"/>
</dbReference>
<dbReference type="Pfam" id="PF00015">
    <property type="entry name" value="MCPsignal"/>
    <property type="match status" value="1"/>
</dbReference>
<evidence type="ECO:0000313" key="7">
    <source>
        <dbReference type="EMBL" id="MDT0337780.1"/>
    </source>
</evidence>
<protein>
    <submittedName>
        <fullName evidence="7">Methyl-accepting chemotaxis protein</fullName>
    </submittedName>
</protein>
<comment type="subcellular location">
    <subcellularLocation>
        <location evidence="1">Membrane</location>
    </subcellularLocation>
</comment>
<dbReference type="Gene3D" id="1.10.287.950">
    <property type="entry name" value="Methyl-accepting chemotaxis protein"/>
    <property type="match status" value="1"/>
</dbReference>
<comment type="similarity">
    <text evidence="3">Belongs to the methyl-accepting chemotaxis (MCP) protein family.</text>
</comment>
<feature type="transmembrane region" description="Helical" evidence="5">
    <location>
        <begin position="193"/>
        <end position="212"/>
    </location>
</feature>
<dbReference type="InterPro" id="IPR004090">
    <property type="entry name" value="Chemotax_Me-accpt_rcpt"/>
</dbReference>
<dbReference type="AlphaFoldDB" id="A0AAE4GAU1"/>
<evidence type="ECO:0000256" key="5">
    <source>
        <dbReference type="SAM" id="Phobius"/>
    </source>
</evidence>
<dbReference type="GO" id="GO:0004888">
    <property type="term" value="F:transmembrane signaling receptor activity"/>
    <property type="evidence" value="ECO:0007669"/>
    <property type="project" value="InterPro"/>
</dbReference>
<dbReference type="GO" id="GO:0007165">
    <property type="term" value="P:signal transduction"/>
    <property type="evidence" value="ECO:0007669"/>
    <property type="project" value="UniProtKB-KW"/>
</dbReference>
<dbReference type="InterPro" id="IPR004089">
    <property type="entry name" value="MCPsignal_dom"/>
</dbReference>
<dbReference type="FunFam" id="1.10.287.950:FF:000001">
    <property type="entry name" value="Methyl-accepting chemotaxis sensory transducer"/>
    <property type="match status" value="1"/>
</dbReference>
<keyword evidence="5" id="KW-0812">Transmembrane</keyword>
<dbReference type="InterPro" id="IPR047347">
    <property type="entry name" value="YvaQ-like_sensor"/>
</dbReference>